<accession>A0A2S0I295</accession>
<dbReference type="InterPro" id="IPR023346">
    <property type="entry name" value="Lysozyme-like_dom_sf"/>
</dbReference>
<evidence type="ECO:0000259" key="3">
    <source>
        <dbReference type="Pfam" id="PF01464"/>
    </source>
</evidence>
<gene>
    <name evidence="4" type="ORF">CLM73_01495</name>
</gene>
<dbReference type="EMBL" id="CP023270">
    <property type="protein sequence ID" value="AVJ25897.1"/>
    <property type="molecule type" value="Genomic_DNA"/>
</dbReference>
<dbReference type="PANTHER" id="PTHR37423">
    <property type="entry name" value="SOLUBLE LYTIC MUREIN TRANSGLYCOSYLASE-RELATED"/>
    <property type="match status" value="1"/>
</dbReference>
<evidence type="ECO:0000313" key="4">
    <source>
        <dbReference type="EMBL" id="AVJ25897.1"/>
    </source>
</evidence>
<dbReference type="SUPFAM" id="SSF53955">
    <property type="entry name" value="Lysozyme-like"/>
    <property type="match status" value="1"/>
</dbReference>
<reference evidence="4 5" key="1">
    <citation type="submission" date="2017-09" db="EMBL/GenBank/DDBJ databases">
        <title>Genomic, metabolic, and phenotypic characteristics of bacterial isolates from the natural microbiome of the model nematode Caenorhabditis elegans.</title>
        <authorList>
            <person name="Zimmermann J."/>
            <person name="Obeng N."/>
            <person name="Yang W."/>
            <person name="Obeng O."/>
            <person name="Kissoyan K."/>
            <person name="Pees B."/>
            <person name="Dirksen P."/>
            <person name="Hoppner M."/>
            <person name="Franke A."/>
            <person name="Rosenstiel P."/>
            <person name="Leippe M."/>
            <person name="Dierking K."/>
            <person name="Kaleta C."/>
            <person name="Schulenburg H."/>
        </authorList>
    </citation>
    <scope>NUCLEOTIDE SEQUENCE [LARGE SCALE GENOMIC DNA]</scope>
    <source>
        <strain evidence="4 5">MYb73</strain>
    </source>
</reference>
<comment type="similarity">
    <text evidence="1">Belongs to the transglycosylase Slt family.</text>
</comment>
<protein>
    <submittedName>
        <fullName evidence="4">Lytic transglycosylase</fullName>
    </submittedName>
</protein>
<sequence length="254" mass="27438">MSAFLLRSRRWLGAVLLSLPAAATLAADVYVSFDAQGMAHFAPTALDDSYRLLFRDMSAGGRGSRRAAEPSPEVRKALEQAAQRHGLDYALLHAVAQAESGFNTLAVSPKGAVGLMQLMPATGSQYGVPGTDEVLQANLRKLDLNVDAGSRYLRALLDRYDGNLELALAAYNAGEGAVQRAGNRIPNFEETRNYVSRIMSAYQPAASIAPQASPPRAVLADNTGMTPSMWTIQGDQKAVRQFEEGFMIVPPRKR</sequence>
<dbReference type="RefSeq" id="WP_105237019.1">
    <property type="nucleotide sequence ID" value="NZ_CP023270.1"/>
</dbReference>
<name>A0A2S0I295_9BURK</name>
<evidence type="ECO:0000256" key="1">
    <source>
        <dbReference type="ARBA" id="ARBA00007734"/>
    </source>
</evidence>
<evidence type="ECO:0000313" key="5">
    <source>
        <dbReference type="Proteomes" id="UP000239477"/>
    </source>
</evidence>
<evidence type="ECO:0000256" key="2">
    <source>
        <dbReference type="SAM" id="SignalP"/>
    </source>
</evidence>
<dbReference type="Proteomes" id="UP000239477">
    <property type="component" value="Chromosome"/>
</dbReference>
<dbReference type="AlphaFoldDB" id="A0A2S0I295"/>
<dbReference type="Gene3D" id="1.10.530.10">
    <property type="match status" value="1"/>
</dbReference>
<feature type="signal peptide" evidence="2">
    <location>
        <begin position="1"/>
        <end position="26"/>
    </location>
</feature>
<dbReference type="PANTHER" id="PTHR37423:SF2">
    <property type="entry name" value="MEMBRANE-BOUND LYTIC MUREIN TRANSGLYCOSYLASE C"/>
    <property type="match status" value="1"/>
</dbReference>
<keyword evidence="5" id="KW-1185">Reference proteome</keyword>
<feature type="chain" id="PRO_5015591096" evidence="2">
    <location>
        <begin position="27"/>
        <end position="254"/>
    </location>
</feature>
<dbReference type="OrthoDB" id="92254at2"/>
<keyword evidence="2" id="KW-0732">Signal</keyword>
<dbReference type="InterPro" id="IPR008258">
    <property type="entry name" value="Transglycosylase_SLT_dom_1"/>
</dbReference>
<feature type="domain" description="Transglycosylase SLT" evidence="3">
    <location>
        <begin position="79"/>
        <end position="186"/>
    </location>
</feature>
<dbReference type="CDD" id="cd16896">
    <property type="entry name" value="LT_Slt70-like"/>
    <property type="match status" value="1"/>
</dbReference>
<organism evidence="4 5">
    <name type="scientific">Achromobacter spanius</name>
    <dbReference type="NCBI Taxonomy" id="217203"/>
    <lineage>
        <taxon>Bacteria</taxon>
        <taxon>Pseudomonadati</taxon>
        <taxon>Pseudomonadota</taxon>
        <taxon>Betaproteobacteria</taxon>
        <taxon>Burkholderiales</taxon>
        <taxon>Alcaligenaceae</taxon>
        <taxon>Achromobacter</taxon>
    </lineage>
</organism>
<dbReference type="Pfam" id="PF01464">
    <property type="entry name" value="SLT"/>
    <property type="match status" value="1"/>
</dbReference>
<proteinExistence type="inferred from homology"/>